<dbReference type="NCBIfam" id="NF033545">
    <property type="entry name" value="transpos_IS630"/>
    <property type="match status" value="1"/>
</dbReference>
<dbReference type="EMBL" id="JADIKM010000001">
    <property type="protein sequence ID" value="MFK2902975.1"/>
    <property type="molecule type" value="Genomic_DNA"/>
</dbReference>
<keyword evidence="2" id="KW-1185">Reference proteome</keyword>
<dbReference type="Proteomes" id="UP001620460">
    <property type="component" value="Unassembled WGS sequence"/>
</dbReference>
<name>A0ABW8JTC5_9GAMM</name>
<sequence>MLKLAFTSMLTLSRAERTTLERQAQADHGSSAAARRARLVLLLADGYSWTQIRQRMGCSDSFIARWSKRFASERLAGLYARHTGRDRYKLTDKLERRILKQTLEQTPADGSRYWSSRKLAAELGGSISHMTVARIWARHGIKPDRLEDHPRPAEPEFNASAVDIVGLYLNRPLHAAIFRVPDSAPDRDEPAGPGVSSIQPRPGLLALRRALQEQGTADTATRARRSGAAELAAFVASIAAQYPEGRETHVVADNATATRRSHLLKTIDAHPNVHLHLAGTYSAWIGQMDRILGKIELALVALGPSRGPLGVKTRIMRAIRNCNQRPALVKWSYCGDTPDTRRLGRHTPG</sequence>
<evidence type="ECO:0000313" key="1">
    <source>
        <dbReference type="EMBL" id="MFK2902975.1"/>
    </source>
</evidence>
<comment type="caution">
    <text evidence="1">The sequence shown here is derived from an EMBL/GenBank/DDBJ whole genome shotgun (WGS) entry which is preliminary data.</text>
</comment>
<dbReference type="InterPro" id="IPR047655">
    <property type="entry name" value="Transpos_IS630-like"/>
</dbReference>
<protein>
    <submittedName>
        <fullName evidence="1">IS630 family transposase</fullName>
    </submittedName>
</protein>
<proteinExistence type="predicted"/>
<dbReference type="Gene3D" id="1.10.10.60">
    <property type="entry name" value="Homeodomain-like"/>
    <property type="match status" value="1"/>
</dbReference>
<organism evidence="1 2">
    <name type="scientific">Dyella ginsengisoli</name>
    <dbReference type="NCBI Taxonomy" id="363848"/>
    <lineage>
        <taxon>Bacteria</taxon>
        <taxon>Pseudomonadati</taxon>
        <taxon>Pseudomonadota</taxon>
        <taxon>Gammaproteobacteria</taxon>
        <taxon>Lysobacterales</taxon>
        <taxon>Rhodanobacteraceae</taxon>
        <taxon>Dyella</taxon>
    </lineage>
</organism>
<dbReference type="Pfam" id="PF13565">
    <property type="entry name" value="HTH_32"/>
    <property type="match status" value="1"/>
</dbReference>
<accession>A0ABW8JTC5</accession>
<dbReference type="RefSeq" id="WP_404630089.1">
    <property type="nucleotide sequence ID" value="NZ_JADIKM010000001.1"/>
</dbReference>
<gene>
    <name evidence="1" type="ORF">ISP17_03295</name>
</gene>
<dbReference type="InterPro" id="IPR009057">
    <property type="entry name" value="Homeodomain-like_sf"/>
</dbReference>
<dbReference type="SUPFAM" id="SSF46689">
    <property type="entry name" value="Homeodomain-like"/>
    <property type="match status" value="1"/>
</dbReference>
<reference evidence="1 2" key="1">
    <citation type="submission" date="2020-10" db="EMBL/GenBank/DDBJ databases">
        <title>Phylogeny of dyella-like bacteria.</title>
        <authorList>
            <person name="Fu J."/>
        </authorList>
    </citation>
    <scope>NUCLEOTIDE SEQUENCE [LARGE SCALE GENOMIC DNA]</scope>
    <source>
        <strain evidence="1 2">Gsoil3046</strain>
    </source>
</reference>
<evidence type="ECO:0000313" key="2">
    <source>
        <dbReference type="Proteomes" id="UP001620460"/>
    </source>
</evidence>